<evidence type="ECO:0000256" key="3">
    <source>
        <dbReference type="ARBA" id="ARBA00038493"/>
    </source>
</evidence>
<dbReference type="PANTHER" id="PTHR48094">
    <property type="entry name" value="PROTEIN/NUCLEIC ACID DEGLYCASE DJ-1-RELATED"/>
    <property type="match status" value="1"/>
</dbReference>
<comment type="similarity">
    <text evidence="3">Belongs to the peptidase C56 family. HSP31-like subfamily.</text>
</comment>
<keyword evidence="1" id="KW-0346">Stress response</keyword>
<dbReference type="EMBL" id="OZ019893">
    <property type="protein sequence ID" value="CAK9190378.1"/>
    <property type="molecule type" value="Genomic_DNA"/>
</dbReference>
<keyword evidence="6" id="KW-1185">Reference proteome</keyword>
<proteinExistence type="inferred from homology"/>
<dbReference type="Gene3D" id="3.40.50.880">
    <property type="match status" value="1"/>
</dbReference>
<evidence type="ECO:0000313" key="5">
    <source>
        <dbReference type="EMBL" id="CAK9190378.1"/>
    </source>
</evidence>
<dbReference type="CDD" id="cd03141">
    <property type="entry name" value="GATase1_Hsp31_like"/>
    <property type="match status" value="1"/>
</dbReference>
<accession>A0ABP0T9K4</accession>
<dbReference type="SUPFAM" id="SSF52317">
    <property type="entry name" value="Class I glutamine amidotransferase-like"/>
    <property type="match status" value="1"/>
</dbReference>
<sequence>MAGKRILIVSTSFDKIGTSDEPTGLWIEELAAPYYIFKEAGAHVDVASIKGGRVPIDPNSLGDGAVTEHVKRYHEDLELKKALEKSKTIKEFTGKYDAVFVPGGHGIVFDGPNDKDLIAFVEKIWSEGGVVGSVCHGPAALVNVHAPNGEPIVKGRKVAGFSNSEEEAVGKTKYVPFLLEDKLKELGGLYESGPDWQPFAVADGKLVLGQNPASSPEVAKLVLAAI</sequence>
<dbReference type="InterPro" id="IPR002818">
    <property type="entry name" value="DJ-1/PfpI"/>
</dbReference>
<feature type="domain" description="DJ-1/PfpI" evidence="4">
    <location>
        <begin position="29"/>
        <end position="223"/>
    </location>
</feature>
<organism evidence="5 6">
    <name type="scientific">Sphagnum troendelagicum</name>
    <dbReference type="NCBI Taxonomy" id="128251"/>
    <lineage>
        <taxon>Eukaryota</taxon>
        <taxon>Viridiplantae</taxon>
        <taxon>Streptophyta</taxon>
        <taxon>Embryophyta</taxon>
        <taxon>Bryophyta</taxon>
        <taxon>Sphagnophytina</taxon>
        <taxon>Sphagnopsida</taxon>
        <taxon>Sphagnales</taxon>
        <taxon>Sphagnaceae</taxon>
        <taxon>Sphagnum</taxon>
    </lineage>
</organism>
<protein>
    <recommendedName>
        <fullName evidence="4">DJ-1/PfpI domain-containing protein</fullName>
    </recommendedName>
</protein>
<evidence type="ECO:0000256" key="1">
    <source>
        <dbReference type="ARBA" id="ARBA00023016"/>
    </source>
</evidence>
<reference evidence="5 6" key="1">
    <citation type="submission" date="2024-02" db="EMBL/GenBank/DDBJ databases">
        <authorList>
            <consortium name="ELIXIR-Norway"/>
            <consortium name="Elixir Norway"/>
        </authorList>
    </citation>
    <scope>NUCLEOTIDE SEQUENCE [LARGE SCALE GENOMIC DNA]</scope>
</reference>
<evidence type="ECO:0000259" key="4">
    <source>
        <dbReference type="Pfam" id="PF01965"/>
    </source>
</evidence>
<name>A0ABP0T9K4_9BRYO</name>
<evidence type="ECO:0000256" key="2">
    <source>
        <dbReference type="ARBA" id="ARBA00023239"/>
    </source>
</evidence>
<dbReference type="PANTHER" id="PTHR48094:SF11">
    <property type="entry name" value="GLUTATHIONE-INDEPENDENT GLYOXALASE HSP31-RELATED"/>
    <property type="match status" value="1"/>
</dbReference>
<dbReference type="Proteomes" id="UP001497512">
    <property type="component" value="Chromosome 1"/>
</dbReference>
<keyword evidence="2" id="KW-0456">Lyase</keyword>
<evidence type="ECO:0000313" key="6">
    <source>
        <dbReference type="Proteomes" id="UP001497512"/>
    </source>
</evidence>
<gene>
    <name evidence="5" type="ORF">CSSPTR1EN2_LOCUS860</name>
</gene>
<dbReference type="Pfam" id="PF01965">
    <property type="entry name" value="DJ-1_PfpI"/>
    <property type="match status" value="1"/>
</dbReference>
<dbReference type="InterPro" id="IPR029062">
    <property type="entry name" value="Class_I_gatase-like"/>
</dbReference>
<dbReference type="InterPro" id="IPR050325">
    <property type="entry name" value="Prot/Nucl_acid_deglycase"/>
</dbReference>